<gene>
    <name evidence="7" type="ORF">CNY62_04720</name>
</gene>
<proteinExistence type="inferred from homology"/>
<dbReference type="PANTHER" id="PTHR37316">
    <property type="entry name" value="TEICHOIC ACID GLYCEROL-PHOSPHATE PRIMASE"/>
    <property type="match status" value="1"/>
</dbReference>
<evidence type="ECO:0000256" key="2">
    <source>
        <dbReference type="ARBA" id="ARBA00010488"/>
    </source>
</evidence>
<dbReference type="InterPro" id="IPR007554">
    <property type="entry name" value="Glycerophosphate_synth"/>
</dbReference>
<keyword evidence="3" id="KW-1003">Cell membrane</keyword>
<dbReference type="Pfam" id="PF04464">
    <property type="entry name" value="Glyphos_transf"/>
    <property type="match status" value="1"/>
</dbReference>
<evidence type="ECO:0000256" key="6">
    <source>
        <dbReference type="ARBA" id="ARBA00023136"/>
    </source>
</evidence>
<dbReference type="PANTHER" id="PTHR37316:SF3">
    <property type="entry name" value="TEICHOIC ACID GLYCEROL-PHOSPHATE TRANSFERASE"/>
    <property type="match status" value="1"/>
</dbReference>
<keyword evidence="4 7" id="KW-0808">Transferase</keyword>
<keyword evidence="5" id="KW-0777">Teichoic acid biosynthesis</keyword>
<dbReference type="GO" id="GO:0047355">
    <property type="term" value="F:CDP-glycerol glycerophosphotransferase activity"/>
    <property type="evidence" value="ECO:0007669"/>
    <property type="project" value="InterPro"/>
</dbReference>
<dbReference type="RefSeq" id="WP_069126237.1">
    <property type="nucleotide sequence ID" value="NZ_CP023483.1"/>
</dbReference>
<dbReference type="SUPFAM" id="SSF53756">
    <property type="entry name" value="UDP-Glycosyltransferase/glycogen phosphorylase"/>
    <property type="match status" value="1"/>
</dbReference>
<comment type="subcellular location">
    <subcellularLocation>
        <location evidence="1">Cell membrane</location>
        <topology evidence="1">Peripheral membrane protein</topology>
    </subcellularLocation>
</comment>
<sequence length="384" mass="44627">MKVKMAKLIMCLFTLLPVKKIIVFESFFGKQFSDSPKAIHKFLLENKNEYAYRLIWAVKPGYEDEFIKQNIETVKRGSFKWLVLMARASYWVNNVRVPDWVVKNKKTTYLQTWHGTPLKKLGLDIEKLTMPGIDQATYRKTLVSDTSKWDFLIAQNDYASEKYQSAFNLSADKVKVTGYPRNDFLKNFDVDFVDEMKKEIGISTSKKVILYAPTWKDNNSYEKGSYRSVLDIDLEKMHSVLGSEYVLLIKWHYLISDQIKIPEKFKDFAIKVPQTYDINSYFVISDFLITDYSSVFFDYANLQRPIIFFTPDWETYQNEVRGMYSDIIADLPGIVVDTTTTLIEAIITPTYPSAQFVESYCSQDDGTATERIVSSVIKKHLKES</sequence>
<dbReference type="GO" id="GO:0019350">
    <property type="term" value="P:teichoic acid biosynthetic process"/>
    <property type="evidence" value="ECO:0007669"/>
    <property type="project" value="UniProtKB-KW"/>
</dbReference>
<dbReference type="KEGG" id="bths:CNY62_04720"/>
<dbReference type="InterPro" id="IPR043148">
    <property type="entry name" value="TagF_C"/>
</dbReference>
<dbReference type="Gene3D" id="3.40.50.12580">
    <property type="match status" value="1"/>
</dbReference>
<dbReference type="AlphaFoldDB" id="A0A1D2KKA5"/>
<keyword evidence="8" id="KW-1185">Reference proteome</keyword>
<name>A0A1D2KKA5_BROTH</name>
<evidence type="ECO:0000256" key="5">
    <source>
        <dbReference type="ARBA" id="ARBA00022944"/>
    </source>
</evidence>
<evidence type="ECO:0000256" key="3">
    <source>
        <dbReference type="ARBA" id="ARBA00022475"/>
    </source>
</evidence>
<comment type="similarity">
    <text evidence="2">Belongs to the CDP-glycerol glycerophosphotransferase family.</text>
</comment>
<dbReference type="Gene3D" id="3.40.50.11820">
    <property type="match status" value="1"/>
</dbReference>
<evidence type="ECO:0000256" key="1">
    <source>
        <dbReference type="ARBA" id="ARBA00004202"/>
    </source>
</evidence>
<dbReference type="GO" id="GO:0005886">
    <property type="term" value="C:plasma membrane"/>
    <property type="evidence" value="ECO:0007669"/>
    <property type="project" value="UniProtKB-SubCell"/>
</dbReference>
<evidence type="ECO:0000313" key="8">
    <source>
        <dbReference type="Proteomes" id="UP000243591"/>
    </source>
</evidence>
<reference evidence="7 8" key="1">
    <citation type="submission" date="2017-09" db="EMBL/GenBank/DDBJ databases">
        <title>Complete Genome Sequences of Two Strains of the Meat Spoilage Bacterium Brochothrix thermosphacta Isolated from Ground Chicken.</title>
        <authorList>
            <person name="Paoli G.C."/>
            <person name="Wijey C."/>
            <person name="Chen C.-Y."/>
            <person name="Nguyen L."/>
            <person name="Yan X."/>
            <person name="Irwin P.L."/>
        </authorList>
    </citation>
    <scope>NUCLEOTIDE SEQUENCE [LARGE SCALE GENOMIC DNA]</scope>
    <source>
        <strain evidence="7 8">BI</strain>
    </source>
</reference>
<evidence type="ECO:0000313" key="7">
    <source>
        <dbReference type="EMBL" id="ATF25750.1"/>
    </source>
</evidence>
<evidence type="ECO:0000256" key="4">
    <source>
        <dbReference type="ARBA" id="ARBA00022679"/>
    </source>
</evidence>
<organism evidence="7 8">
    <name type="scientific">Brochothrix thermosphacta</name>
    <name type="common">Microbacterium thermosphactum</name>
    <dbReference type="NCBI Taxonomy" id="2756"/>
    <lineage>
        <taxon>Bacteria</taxon>
        <taxon>Bacillati</taxon>
        <taxon>Bacillota</taxon>
        <taxon>Bacilli</taxon>
        <taxon>Bacillales</taxon>
        <taxon>Listeriaceae</taxon>
        <taxon>Brochothrix</taxon>
    </lineage>
</organism>
<dbReference type="InterPro" id="IPR043149">
    <property type="entry name" value="TagF_N"/>
</dbReference>
<protein>
    <submittedName>
        <fullName evidence="7">CDP-glycerol glycerophosphotransferase family protein</fullName>
    </submittedName>
</protein>
<dbReference type="EMBL" id="CP023483">
    <property type="protein sequence ID" value="ATF25750.1"/>
    <property type="molecule type" value="Genomic_DNA"/>
</dbReference>
<accession>A0A1D2KKA5</accession>
<dbReference type="OrthoDB" id="9811865at2"/>
<keyword evidence="6" id="KW-0472">Membrane</keyword>
<dbReference type="Proteomes" id="UP000243591">
    <property type="component" value="Chromosome"/>
</dbReference>
<dbReference type="InterPro" id="IPR051612">
    <property type="entry name" value="Teichoic_Acid_Biosynth"/>
</dbReference>